<evidence type="ECO:0000313" key="3">
    <source>
        <dbReference type="Proteomes" id="UP001620295"/>
    </source>
</evidence>
<organism evidence="2 3">
    <name type="scientific">Streptomyces milbemycinicus</name>
    <dbReference type="NCBI Taxonomy" id="476552"/>
    <lineage>
        <taxon>Bacteria</taxon>
        <taxon>Bacillati</taxon>
        <taxon>Actinomycetota</taxon>
        <taxon>Actinomycetes</taxon>
        <taxon>Kitasatosporales</taxon>
        <taxon>Streptomycetaceae</taxon>
        <taxon>Streptomyces</taxon>
    </lineage>
</organism>
<sequence>MADTTDVTEPAESEENDLRLALRMIGEEAGRADLPPRPFPRTMWWRRRGTVGGVLVAAAALSVGALFFWLVDGRSVRSSGSADERGLTNVQEVACARIAAEGEVVSVRDASRPHQVVVTLAVQNWIKPERGAKEIEINTVDPEWLEEEPFKAGQHLLIVDMGRPDGEVNYYQGRHAKWERELFKRYLPKAAKTECPAFWREQDDDGTVPADS</sequence>
<dbReference type="RefSeq" id="WP_358628055.1">
    <property type="nucleotide sequence ID" value="NZ_JBFAEV010000001.1"/>
</dbReference>
<reference evidence="2 3" key="1">
    <citation type="submission" date="2024-11" db="EMBL/GenBank/DDBJ databases">
        <title>The Natural Products Discovery Center: Release of the First 8490 Sequenced Strains for Exploring Actinobacteria Biosynthetic Diversity.</title>
        <authorList>
            <person name="Kalkreuter E."/>
            <person name="Kautsar S.A."/>
            <person name="Yang D."/>
            <person name="Bader C.D."/>
            <person name="Teijaro C.N."/>
            <person name="Fluegel L."/>
            <person name="Davis C.M."/>
            <person name="Simpson J.R."/>
            <person name="Lauterbach L."/>
            <person name="Steele A.D."/>
            <person name="Gui C."/>
            <person name="Meng S."/>
            <person name="Li G."/>
            <person name="Viehrig K."/>
            <person name="Ye F."/>
            <person name="Su P."/>
            <person name="Kiefer A.F."/>
            <person name="Nichols A."/>
            <person name="Cepeda A.J."/>
            <person name="Yan W."/>
            <person name="Fan B."/>
            <person name="Jiang Y."/>
            <person name="Adhikari A."/>
            <person name="Zheng C.-J."/>
            <person name="Schuster L."/>
            <person name="Cowan T.M."/>
            <person name="Smanski M.J."/>
            <person name="Chevrette M.G."/>
            <person name="De Carvalho L.P.S."/>
            <person name="Shen B."/>
        </authorList>
    </citation>
    <scope>NUCLEOTIDE SEQUENCE [LARGE SCALE GENOMIC DNA]</scope>
    <source>
        <strain evidence="2 3">NPDC020863</strain>
    </source>
</reference>
<gene>
    <name evidence="2" type="ORF">ACI2L5_38750</name>
</gene>
<comment type="caution">
    <text evidence="2">The sequence shown here is derived from an EMBL/GenBank/DDBJ whole genome shotgun (WGS) entry which is preliminary data.</text>
</comment>
<accession>A0ABW8M0Q1</accession>
<keyword evidence="3" id="KW-1185">Reference proteome</keyword>
<keyword evidence="1" id="KW-1133">Transmembrane helix</keyword>
<dbReference type="Proteomes" id="UP001620295">
    <property type="component" value="Unassembled WGS sequence"/>
</dbReference>
<evidence type="ECO:0000256" key="1">
    <source>
        <dbReference type="SAM" id="Phobius"/>
    </source>
</evidence>
<dbReference type="EMBL" id="JBJDQH010000015">
    <property type="protein sequence ID" value="MFK4270825.1"/>
    <property type="molecule type" value="Genomic_DNA"/>
</dbReference>
<protein>
    <submittedName>
        <fullName evidence="2">Uncharacterized protein</fullName>
    </submittedName>
</protein>
<keyword evidence="1" id="KW-0472">Membrane</keyword>
<proteinExistence type="predicted"/>
<evidence type="ECO:0000313" key="2">
    <source>
        <dbReference type="EMBL" id="MFK4270825.1"/>
    </source>
</evidence>
<keyword evidence="1" id="KW-0812">Transmembrane</keyword>
<name>A0ABW8M0Q1_9ACTN</name>
<feature type="transmembrane region" description="Helical" evidence="1">
    <location>
        <begin position="51"/>
        <end position="71"/>
    </location>
</feature>